<evidence type="ECO:0000259" key="16">
    <source>
        <dbReference type="Pfam" id="PF01764"/>
    </source>
</evidence>
<keyword evidence="5" id="KW-0812">Transmembrane</keyword>
<comment type="subcellular location">
    <subcellularLocation>
        <location evidence="2">Cell membrane</location>
        <topology evidence="2">Multi-pass membrane protein</topology>
    </subcellularLocation>
</comment>
<dbReference type="EMBL" id="HF935375">
    <property type="protein sequence ID" value="CCX07773.1"/>
    <property type="molecule type" value="Genomic_DNA"/>
</dbReference>
<keyword evidence="11" id="KW-0443">Lipid metabolism</keyword>
<evidence type="ECO:0000256" key="15">
    <source>
        <dbReference type="SAM" id="MobiDB-lite"/>
    </source>
</evidence>
<dbReference type="EC" id="3.1.1.116" evidence="14"/>
<feature type="compositionally biased region" description="Basic and acidic residues" evidence="15">
    <location>
        <begin position="428"/>
        <end position="464"/>
    </location>
</feature>
<evidence type="ECO:0000256" key="9">
    <source>
        <dbReference type="ARBA" id="ARBA00022963"/>
    </source>
</evidence>
<evidence type="ECO:0000256" key="7">
    <source>
        <dbReference type="ARBA" id="ARBA00022801"/>
    </source>
</evidence>
<reference evidence="17 18" key="1">
    <citation type="journal article" date="2013" name="PLoS Genet.">
        <title>The genome and development-dependent transcriptomes of Pyronema confluens: a window into fungal evolution.</title>
        <authorList>
            <person name="Traeger S."/>
            <person name="Altegoer F."/>
            <person name="Freitag M."/>
            <person name="Gabaldon T."/>
            <person name="Kempken F."/>
            <person name="Kumar A."/>
            <person name="Marcet-Houben M."/>
            <person name="Poggeler S."/>
            <person name="Stajich J.E."/>
            <person name="Nowrousian M."/>
        </authorList>
    </citation>
    <scope>NUCLEOTIDE SEQUENCE [LARGE SCALE GENOMIC DNA]</scope>
    <source>
        <strain evidence="18">CBS 100304</strain>
        <tissue evidence="17">Vegetative mycelium</tissue>
    </source>
</reference>
<proteinExistence type="predicted"/>
<evidence type="ECO:0000256" key="13">
    <source>
        <dbReference type="ARBA" id="ARBA00024531"/>
    </source>
</evidence>
<sequence length="1012" mass="111487">MPSPKVLDIAAYPQAATAAAMTATQTAGPTLLPTSVASVVSLISKSTSVSIRLGTIVGATLLDTARSGSLAGLEISRAAVEGIVRRGSHGVVVRRGREAAELEGWAEKGMSTFNTSISLAELIISTAFELGQTTLSSISGIVETSILTVDSIFGSTETSRAINEIVKLVRQEFKDSSENDGEVGIKDIAAGLTCFAILQYRTRIRLEEDSGRLMWDVVVDAIPTQIVKVEAASSQQNSEKPPTGNNLLPPVVFDSFPANAEISISTTSTTTNVTTIEVVGTNPPDFTPPPGAVVLSESSHHDGRQRYKIVYETVTRSEQSKRLKREDGGEVETLVEDIEMLDVEPRVFEIEEPQKQHRSHKSHRDKHEKYDKHAERRKRRELKATESRPSGSDTDRPPPVPKKTRIDTSIEKTSANQHKKRTTPSPTSEKKINKEKDRKEREKERQQEKERERSARDNHKDLKSSLRRAFSPPANFTSSSKDKKHASVSLRPPEVHHAVPSRTSSIFSSMNVGFQSTPRTSRSRRPSITSTSRPPSPGYDRRSSYRRESFSSTTSHHDTHHAVPNLHSPQREAPTLSRSASILSLTSYADEEHHTSTKHGYAPSIYTLHTSHSTASLQMLSYQPPTSEDPGPCYPSDFHIIHNMRKYITFAAASYGAQFMKLIFGSNFHAIPMPEVEHHYEHLAFSHHTSLPVDTILLSSHYDPSGGFDSAGHTGTGRPLVHFVCVDHEARAIVVTCRGTLGLEDALVDLTCEYTTITLRGQSYRVHKGMFNSAILLLHSKLLHNLASALNRYPNYGLVLTGHSLGGGVAALVSILISAPHETRGFITSHPDLPAGRPVHCYAYGSPAIVCEPLRKSIRGLVTSVVNGNDVVPSLSIGVVRDFHSVALSFREDTSGVLGEVRRRIIRGLWGARNNEEEWNWEVAVLKTLRASMRAEKLVPPGEVWRVMSEDTISKSEVAGGKRGKKRVRAWVVEDVQERFGELRFARGCFGDHHPASYEEALEGLRRGVVEA</sequence>
<dbReference type="PANTHER" id="PTHR45792:SF7">
    <property type="entry name" value="PUTATIVE (AFU_ORTHOLOGUE AFUA_6G02710)-RELATED"/>
    <property type="match status" value="1"/>
</dbReference>
<comment type="catalytic activity">
    <reaction evidence="13">
        <text>a 1,2-diacyl-sn-glycerol + H2O = a 2-acylglycerol + a fatty acid + H(+)</text>
        <dbReference type="Rhea" id="RHEA:33275"/>
        <dbReference type="ChEBI" id="CHEBI:15377"/>
        <dbReference type="ChEBI" id="CHEBI:15378"/>
        <dbReference type="ChEBI" id="CHEBI:17389"/>
        <dbReference type="ChEBI" id="CHEBI:17815"/>
        <dbReference type="ChEBI" id="CHEBI:28868"/>
        <dbReference type="EC" id="3.1.1.116"/>
    </reaction>
    <physiologicalReaction direction="left-to-right" evidence="13">
        <dbReference type="Rhea" id="RHEA:33276"/>
    </physiologicalReaction>
</comment>
<dbReference type="CDD" id="cd00519">
    <property type="entry name" value="Lipase_3"/>
    <property type="match status" value="1"/>
</dbReference>
<accession>U4L0P1</accession>
<dbReference type="GO" id="GO:0019369">
    <property type="term" value="P:arachidonate metabolic process"/>
    <property type="evidence" value="ECO:0007669"/>
    <property type="project" value="TreeGrafter"/>
</dbReference>
<dbReference type="OrthoDB" id="438440at2759"/>
<evidence type="ECO:0000256" key="12">
    <source>
        <dbReference type="ARBA" id="ARBA00023136"/>
    </source>
</evidence>
<dbReference type="SUPFAM" id="SSF53474">
    <property type="entry name" value="alpha/beta-Hydrolases"/>
    <property type="match status" value="1"/>
</dbReference>
<evidence type="ECO:0000256" key="8">
    <source>
        <dbReference type="ARBA" id="ARBA00022837"/>
    </source>
</evidence>
<dbReference type="GO" id="GO:0046872">
    <property type="term" value="F:metal ion binding"/>
    <property type="evidence" value="ECO:0007669"/>
    <property type="project" value="UniProtKB-KW"/>
</dbReference>
<evidence type="ECO:0000256" key="6">
    <source>
        <dbReference type="ARBA" id="ARBA00022723"/>
    </source>
</evidence>
<evidence type="ECO:0000256" key="2">
    <source>
        <dbReference type="ARBA" id="ARBA00004651"/>
    </source>
</evidence>
<feature type="compositionally biased region" description="Basic and acidic residues" evidence="15">
    <location>
        <begin position="539"/>
        <end position="561"/>
    </location>
</feature>
<dbReference type="PANTHER" id="PTHR45792">
    <property type="entry name" value="DIACYLGLYCEROL LIPASE HOMOLOG-RELATED"/>
    <property type="match status" value="1"/>
</dbReference>
<evidence type="ECO:0000256" key="5">
    <source>
        <dbReference type="ARBA" id="ARBA00022692"/>
    </source>
</evidence>
<protein>
    <recommendedName>
        <fullName evidence="14">sn-1-specific diacylglycerol lipase</fullName>
        <ecNumber evidence="14">3.1.1.116</ecNumber>
    </recommendedName>
</protein>
<dbReference type="Proteomes" id="UP000018144">
    <property type="component" value="Unassembled WGS sequence"/>
</dbReference>
<evidence type="ECO:0000256" key="4">
    <source>
        <dbReference type="ARBA" id="ARBA00022553"/>
    </source>
</evidence>
<name>U4L0P1_PYROM</name>
<dbReference type="GO" id="GO:0046340">
    <property type="term" value="P:diacylglycerol catabolic process"/>
    <property type="evidence" value="ECO:0007669"/>
    <property type="project" value="TreeGrafter"/>
</dbReference>
<evidence type="ECO:0000256" key="1">
    <source>
        <dbReference type="ARBA" id="ARBA00001913"/>
    </source>
</evidence>
<dbReference type="GO" id="GO:0005886">
    <property type="term" value="C:plasma membrane"/>
    <property type="evidence" value="ECO:0007669"/>
    <property type="project" value="UniProtKB-SubCell"/>
</dbReference>
<evidence type="ECO:0000313" key="18">
    <source>
        <dbReference type="Proteomes" id="UP000018144"/>
    </source>
</evidence>
<feature type="region of interest" description="Disordered" evidence="15">
    <location>
        <begin position="350"/>
        <end position="577"/>
    </location>
</feature>
<feature type="compositionally biased region" description="Low complexity" evidence="15">
    <location>
        <begin position="516"/>
        <end position="533"/>
    </location>
</feature>
<feature type="domain" description="Fungal lipase-type" evidence="16">
    <location>
        <begin position="734"/>
        <end position="876"/>
    </location>
</feature>
<feature type="compositionally biased region" description="Basic and acidic residues" evidence="15">
    <location>
        <begin position="365"/>
        <end position="374"/>
    </location>
</feature>
<dbReference type="eggNOG" id="KOG2088">
    <property type="taxonomic scope" value="Eukaryota"/>
</dbReference>
<evidence type="ECO:0000256" key="11">
    <source>
        <dbReference type="ARBA" id="ARBA00023098"/>
    </source>
</evidence>
<keyword evidence="12" id="KW-0472">Membrane</keyword>
<feature type="compositionally biased region" description="Polar residues" evidence="15">
    <location>
        <begin position="501"/>
        <end position="515"/>
    </location>
</feature>
<keyword evidence="4" id="KW-0597">Phosphoprotein</keyword>
<keyword evidence="10" id="KW-1133">Transmembrane helix</keyword>
<dbReference type="OMA" id="HHEEFEN"/>
<organism evidence="17 18">
    <name type="scientific">Pyronema omphalodes (strain CBS 100304)</name>
    <name type="common">Pyronema confluens</name>
    <dbReference type="NCBI Taxonomy" id="1076935"/>
    <lineage>
        <taxon>Eukaryota</taxon>
        <taxon>Fungi</taxon>
        <taxon>Dikarya</taxon>
        <taxon>Ascomycota</taxon>
        <taxon>Pezizomycotina</taxon>
        <taxon>Pezizomycetes</taxon>
        <taxon>Pezizales</taxon>
        <taxon>Pyronemataceae</taxon>
        <taxon>Pyronema</taxon>
    </lineage>
</organism>
<keyword evidence="7" id="KW-0378">Hydrolase</keyword>
<keyword evidence="6" id="KW-0479">Metal-binding</keyword>
<keyword evidence="3" id="KW-1003">Cell membrane</keyword>
<keyword evidence="8" id="KW-0106">Calcium</keyword>
<evidence type="ECO:0000256" key="3">
    <source>
        <dbReference type="ARBA" id="ARBA00022475"/>
    </source>
</evidence>
<comment type="cofactor">
    <cofactor evidence="1">
        <name>Ca(2+)</name>
        <dbReference type="ChEBI" id="CHEBI:29108"/>
    </cofactor>
</comment>
<gene>
    <name evidence="17" type="ORF">PCON_07362</name>
</gene>
<dbReference type="InterPro" id="IPR052214">
    <property type="entry name" value="DAG_Lipase-Related"/>
</dbReference>
<dbReference type="InterPro" id="IPR002921">
    <property type="entry name" value="Fungal_lipase-type"/>
</dbReference>
<dbReference type="Gene3D" id="3.40.50.1820">
    <property type="entry name" value="alpha/beta hydrolase"/>
    <property type="match status" value="1"/>
</dbReference>
<evidence type="ECO:0000256" key="10">
    <source>
        <dbReference type="ARBA" id="ARBA00022989"/>
    </source>
</evidence>
<evidence type="ECO:0000256" key="14">
    <source>
        <dbReference type="ARBA" id="ARBA00026104"/>
    </source>
</evidence>
<dbReference type="Pfam" id="PF01764">
    <property type="entry name" value="Lipase_3"/>
    <property type="match status" value="1"/>
</dbReference>
<dbReference type="GO" id="GO:0016298">
    <property type="term" value="F:lipase activity"/>
    <property type="evidence" value="ECO:0007669"/>
    <property type="project" value="TreeGrafter"/>
</dbReference>
<evidence type="ECO:0000313" key="17">
    <source>
        <dbReference type="EMBL" id="CCX07773.1"/>
    </source>
</evidence>
<keyword evidence="18" id="KW-1185">Reference proteome</keyword>
<dbReference type="InterPro" id="IPR029058">
    <property type="entry name" value="AB_hydrolase_fold"/>
</dbReference>
<keyword evidence="9" id="KW-0442">Lipid degradation</keyword>
<dbReference type="AlphaFoldDB" id="U4L0P1"/>